<gene>
    <name evidence="1" type="ORF">K3G42_008301</name>
</gene>
<evidence type="ECO:0000313" key="1">
    <source>
        <dbReference type="EMBL" id="KAH8015771.1"/>
    </source>
</evidence>
<dbReference type="Proteomes" id="UP000827872">
    <property type="component" value="Linkage Group LG01"/>
</dbReference>
<keyword evidence="2" id="KW-1185">Reference proteome</keyword>
<sequence>MQASKDRHSKARRTVDILQPRESIKAHRQVIPTKEPSPPPLSSGPVLVLGPEAPRDSKQAMPEKDNLLPPFVRLKRLDIPPEEESSPHQNRPKEVTRAE</sequence>
<proteinExistence type="predicted"/>
<comment type="caution">
    <text evidence="1">The sequence shown here is derived from an EMBL/GenBank/DDBJ whole genome shotgun (WGS) entry which is preliminary data.</text>
</comment>
<accession>A0ACB8G913</accession>
<name>A0ACB8G913_9SAUR</name>
<protein>
    <submittedName>
        <fullName evidence="1">Uncharacterized protein</fullName>
    </submittedName>
</protein>
<organism evidence="1 2">
    <name type="scientific">Sphaerodactylus townsendi</name>
    <dbReference type="NCBI Taxonomy" id="933632"/>
    <lineage>
        <taxon>Eukaryota</taxon>
        <taxon>Metazoa</taxon>
        <taxon>Chordata</taxon>
        <taxon>Craniata</taxon>
        <taxon>Vertebrata</taxon>
        <taxon>Euteleostomi</taxon>
        <taxon>Lepidosauria</taxon>
        <taxon>Squamata</taxon>
        <taxon>Bifurcata</taxon>
        <taxon>Gekkota</taxon>
        <taxon>Sphaerodactylidae</taxon>
        <taxon>Sphaerodactylus</taxon>
    </lineage>
</organism>
<dbReference type="EMBL" id="CM037614">
    <property type="protein sequence ID" value="KAH8015771.1"/>
    <property type="molecule type" value="Genomic_DNA"/>
</dbReference>
<reference evidence="1" key="1">
    <citation type="submission" date="2021-08" db="EMBL/GenBank/DDBJ databases">
        <title>The first chromosome-level gecko genome reveals the dynamic sex chromosomes of Neotropical dwarf geckos (Sphaerodactylidae: Sphaerodactylus).</title>
        <authorList>
            <person name="Pinto B.J."/>
            <person name="Keating S.E."/>
            <person name="Gamble T."/>
        </authorList>
    </citation>
    <scope>NUCLEOTIDE SEQUENCE</scope>
    <source>
        <strain evidence="1">TG3544</strain>
    </source>
</reference>
<evidence type="ECO:0000313" key="2">
    <source>
        <dbReference type="Proteomes" id="UP000827872"/>
    </source>
</evidence>